<dbReference type="GO" id="GO:0006635">
    <property type="term" value="P:fatty acid beta-oxidation"/>
    <property type="evidence" value="ECO:0007669"/>
    <property type="project" value="TreeGrafter"/>
</dbReference>
<dbReference type="Pfam" id="PF00378">
    <property type="entry name" value="ECH_1"/>
    <property type="match status" value="1"/>
</dbReference>
<comment type="similarity">
    <text evidence="1">Belongs to the enoyl-CoA hydratase/isomerase family.</text>
</comment>
<dbReference type="AlphaFoldDB" id="A0A9D2PYG7"/>
<dbReference type="Gene3D" id="1.10.12.10">
    <property type="entry name" value="Lyase 2-enoyl-coa Hydratase, Chain A, domain 2"/>
    <property type="match status" value="1"/>
</dbReference>
<keyword evidence="3" id="KW-0456">Lyase</keyword>
<keyword evidence="2" id="KW-0443">Lipid metabolism</keyword>
<dbReference type="InterPro" id="IPR001753">
    <property type="entry name" value="Enoyl-CoA_hydra/iso"/>
</dbReference>
<reference evidence="4" key="1">
    <citation type="journal article" date="2021" name="PeerJ">
        <title>Extensive microbial diversity within the chicken gut microbiome revealed by metagenomics and culture.</title>
        <authorList>
            <person name="Gilroy R."/>
            <person name="Ravi A."/>
            <person name="Getino M."/>
            <person name="Pursley I."/>
            <person name="Horton D.L."/>
            <person name="Alikhan N.F."/>
            <person name="Baker D."/>
            <person name="Gharbi K."/>
            <person name="Hall N."/>
            <person name="Watson M."/>
            <person name="Adriaenssens E.M."/>
            <person name="Foster-Nyarko E."/>
            <person name="Jarju S."/>
            <person name="Secka A."/>
            <person name="Antonio M."/>
            <person name="Oren A."/>
            <person name="Chaudhuri R.R."/>
            <person name="La Ragione R."/>
            <person name="Hildebrand F."/>
            <person name="Pallen M.J."/>
        </authorList>
    </citation>
    <scope>NUCLEOTIDE SEQUENCE</scope>
    <source>
        <strain evidence="4">CHK130-7132</strain>
    </source>
</reference>
<sequence>MSGGELVLTARHDHVRVLTLHRPHALNAIDEDLATALGDAVAEAEADPGTRVIVLTGAGRAFCAGMDLKAFARGESAHSRTRPERGFAGIVGHLVSVPVIAAVNGPAIGLGAELVLASDLAVIDPGAQLTLPEVRRGLIAAAGGVMRLPQQVPLKIALEKLLTGDPITSEQAREWGLANAVSAPGAALEEALELAQQIAANAPLAVRATKDLVHATVHEDSWGRPAWRRIREAQQRVFTSEDAAEGAAAFAEKREPRWRGA</sequence>
<evidence type="ECO:0000313" key="5">
    <source>
        <dbReference type="Proteomes" id="UP000823854"/>
    </source>
</evidence>
<evidence type="ECO:0000313" key="4">
    <source>
        <dbReference type="EMBL" id="HJC69509.1"/>
    </source>
</evidence>
<organism evidence="4 5">
    <name type="scientific">Candidatus Brachybacterium intestinipullorum</name>
    <dbReference type="NCBI Taxonomy" id="2838512"/>
    <lineage>
        <taxon>Bacteria</taxon>
        <taxon>Bacillati</taxon>
        <taxon>Actinomycetota</taxon>
        <taxon>Actinomycetes</taxon>
        <taxon>Micrococcales</taxon>
        <taxon>Dermabacteraceae</taxon>
        <taxon>Brachybacterium</taxon>
    </lineage>
</organism>
<dbReference type="GO" id="GO:0016829">
    <property type="term" value="F:lyase activity"/>
    <property type="evidence" value="ECO:0007669"/>
    <property type="project" value="UniProtKB-KW"/>
</dbReference>
<dbReference type="InterPro" id="IPR014748">
    <property type="entry name" value="Enoyl-CoA_hydra_C"/>
</dbReference>
<dbReference type="SUPFAM" id="SSF52096">
    <property type="entry name" value="ClpP/crotonase"/>
    <property type="match status" value="1"/>
</dbReference>
<protein>
    <submittedName>
        <fullName evidence="4">Crotonase/enoyl-CoA hydratase family protein</fullName>
    </submittedName>
</protein>
<dbReference type="CDD" id="cd06558">
    <property type="entry name" value="crotonase-like"/>
    <property type="match status" value="1"/>
</dbReference>
<dbReference type="InterPro" id="IPR029045">
    <property type="entry name" value="ClpP/crotonase-like_dom_sf"/>
</dbReference>
<proteinExistence type="inferred from homology"/>
<evidence type="ECO:0000256" key="2">
    <source>
        <dbReference type="ARBA" id="ARBA00023098"/>
    </source>
</evidence>
<dbReference type="NCBIfam" id="NF006100">
    <property type="entry name" value="PRK08252.1"/>
    <property type="match status" value="1"/>
</dbReference>
<dbReference type="PANTHER" id="PTHR11941:SF169">
    <property type="entry name" value="(7AS)-7A-METHYL-1,5-DIOXO-2,3,5,6,7,7A-HEXAHYDRO-1H-INDENE-CARBOXYL-COA HYDROLASE"/>
    <property type="match status" value="1"/>
</dbReference>
<evidence type="ECO:0000256" key="3">
    <source>
        <dbReference type="ARBA" id="ARBA00023239"/>
    </source>
</evidence>
<accession>A0A9D2PYG7</accession>
<dbReference type="Proteomes" id="UP000823854">
    <property type="component" value="Unassembled WGS sequence"/>
</dbReference>
<dbReference type="EMBL" id="DWWC01000145">
    <property type="protein sequence ID" value="HJC69509.1"/>
    <property type="molecule type" value="Genomic_DNA"/>
</dbReference>
<evidence type="ECO:0000256" key="1">
    <source>
        <dbReference type="ARBA" id="ARBA00005254"/>
    </source>
</evidence>
<comment type="caution">
    <text evidence="4">The sequence shown here is derived from an EMBL/GenBank/DDBJ whole genome shotgun (WGS) entry which is preliminary data.</text>
</comment>
<dbReference type="Gene3D" id="3.90.226.10">
    <property type="entry name" value="2-enoyl-CoA Hydratase, Chain A, domain 1"/>
    <property type="match status" value="1"/>
</dbReference>
<name>A0A9D2PYG7_9MICO</name>
<gene>
    <name evidence="4" type="ORF">H9932_07500</name>
</gene>
<dbReference type="PANTHER" id="PTHR11941">
    <property type="entry name" value="ENOYL-COA HYDRATASE-RELATED"/>
    <property type="match status" value="1"/>
</dbReference>
<reference evidence="4" key="2">
    <citation type="submission" date="2021-04" db="EMBL/GenBank/DDBJ databases">
        <authorList>
            <person name="Gilroy R."/>
        </authorList>
    </citation>
    <scope>NUCLEOTIDE SEQUENCE</scope>
    <source>
        <strain evidence="4">CHK130-7132</strain>
    </source>
</reference>